<gene>
    <name evidence="8" type="primary">uvsE</name>
    <name evidence="8" type="ORF">I5677_13200</name>
</gene>
<evidence type="ECO:0000259" key="7">
    <source>
        <dbReference type="Pfam" id="PF08349"/>
    </source>
</evidence>
<feature type="domain" description="DUF1722" evidence="7">
    <location>
        <begin position="308"/>
        <end position="416"/>
    </location>
</feature>
<dbReference type="PANTHER" id="PTHR31290:SF5">
    <property type="entry name" value="UV-DAMAGE ENDONUCLEASE"/>
    <property type="match status" value="1"/>
</dbReference>
<keyword evidence="6" id="KW-0234">DNA repair</keyword>
<keyword evidence="9" id="KW-1185">Reference proteome</keyword>
<keyword evidence="5" id="KW-0378">Hydrolase</keyword>
<evidence type="ECO:0000256" key="5">
    <source>
        <dbReference type="ARBA" id="ARBA00022801"/>
    </source>
</evidence>
<dbReference type="Gene3D" id="3.20.20.150">
    <property type="entry name" value="Divalent-metal-dependent TIM barrel enzymes"/>
    <property type="match status" value="1"/>
</dbReference>
<sequence length="418" mass="48356">MAIGYACITIGVQDTGLSRCILKNATEDNIRRITLANLSALEKMIDYNIKMGIKLFRISSDIIPFGSHPENQIRWWEEYREVFSAIGDKIIKSGMRVSMHPGQYTVLNAPNPQVVENAIRDLQYHDRFLTALGMDQKCKLVLHIGGVYGDKEKASKAFIHNYGYLPQNIKDRLIIENDDKNYTIEEVLKISHAIGAPVVFDNLHHEVNPPIEQLSEEAWIMESQKTWKTKDGRQKIHYSQQKDGGSKGAHSDTIFVEKFMKFIDKLSDKDIDIMLEVKDKNLSAIKCINTAVLNVRAKYLEEEWARYKYYVLSRSAKLYNEIRTLLKEKEEYVAKEFYEKVEQAILMNEDRGAQINAAQHVWGYISKDSTAAEKNRYEKLLNAYQREHGEIKTLKKHLLKCANVRGIDYLINSIYFYL</sequence>
<dbReference type="GO" id="GO:0016787">
    <property type="term" value="F:hydrolase activity"/>
    <property type="evidence" value="ECO:0007669"/>
    <property type="project" value="UniProtKB-KW"/>
</dbReference>
<dbReference type="AlphaFoldDB" id="A0A8J7L088"/>
<evidence type="ECO:0000313" key="9">
    <source>
        <dbReference type="Proteomes" id="UP000623269"/>
    </source>
</evidence>
<evidence type="ECO:0000256" key="1">
    <source>
        <dbReference type="ARBA" id="ARBA00022722"/>
    </source>
</evidence>
<evidence type="ECO:0000256" key="4">
    <source>
        <dbReference type="ARBA" id="ARBA00022769"/>
    </source>
</evidence>
<dbReference type="RefSeq" id="WP_197662095.1">
    <property type="nucleotide sequence ID" value="NZ_JAEAGR010000014.1"/>
</dbReference>
<proteinExistence type="predicted"/>
<dbReference type="PANTHER" id="PTHR31290">
    <property type="entry name" value="UV-DAMAGE ENDONUCLEASE"/>
    <property type="match status" value="1"/>
</dbReference>
<evidence type="ECO:0000256" key="2">
    <source>
        <dbReference type="ARBA" id="ARBA00022759"/>
    </source>
</evidence>
<organism evidence="8 9">
    <name type="scientific">Mobilitalea sibirica</name>
    <dbReference type="NCBI Taxonomy" id="1462919"/>
    <lineage>
        <taxon>Bacteria</taxon>
        <taxon>Bacillati</taxon>
        <taxon>Bacillota</taxon>
        <taxon>Clostridia</taxon>
        <taxon>Lachnospirales</taxon>
        <taxon>Lachnospiraceae</taxon>
        <taxon>Mobilitalea</taxon>
    </lineage>
</organism>
<protein>
    <submittedName>
        <fullName evidence="8">UV DNA damage repair endonuclease UvsE</fullName>
    </submittedName>
</protein>
<dbReference type="Pfam" id="PF03851">
    <property type="entry name" value="UvdE"/>
    <property type="match status" value="1"/>
</dbReference>
<evidence type="ECO:0000256" key="3">
    <source>
        <dbReference type="ARBA" id="ARBA00022763"/>
    </source>
</evidence>
<accession>A0A8J7L088</accession>
<evidence type="ECO:0000256" key="6">
    <source>
        <dbReference type="ARBA" id="ARBA00023204"/>
    </source>
</evidence>
<name>A0A8J7L088_9FIRM</name>
<dbReference type="NCBIfam" id="TIGR00629">
    <property type="entry name" value="uvde"/>
    <property type="match status" value="1"/>
</dbReference>
<keyword evidence="1" id="KW-0540">Nuclease</keyword>
<dbReference type="InterPro" id="IPR013560">
    <property type="entry name" value="DUF1722"/>
</dbReference>
<evidence type="ECO:0000313" key="8">
    <source>
        <dbReference type="EMBL" id="MBH1941853.1"/>
    </source>
</evidence>
<keyword evidence="4" id="KW-0228">DNA excision</keyword>
<keyword evidence="3" id="KW-0227">DNA damage</keyword>
<dbReference type="EMBL" id="JAEAGR010000014">
    <property type="protein sequence ID" value="MBH1941853.1"/>
    <property type="molecule type" value="Genomic_DNA"/>
</dbReference>
<dbReference type="SUPFAM" id="SSF51658">
    <property type="entry name" value="Xylose isomerase-like"/>
    <property type="match status" value="1"/>
</dbReference>
<dbReference type="InterPro" id="IPR036237">
    <property type="entry name" value="Xyl_isomerase-like_sf"/>
</dbReference>
<dbReference type="InterPro" id="IPR004601">
    <property type="entry name" value="UvdE"/>
</dbReference>
<dbReference type="GO" id="GO:0004519">
    <property type="term" value="F:endonuclease activity"/>
    <property type="evidence" value="ECO:0007669"/>
    <property type="project" value="UniProtKB-KW"/>
</dbReference>
<reference evidence="8" key="1">
    <citation type="submission" date="2020-12" db="EMBL/GenBank/DDBJ databases">
        <title>M. sibirica DSM 26468T genome.</title>
        <authorList>
            <person name="Thieme N."/>
            <person name="Rettenmaier R."/>
            <person name="Zverlov V."/>
            <person name="Liebl W."/>
        </authorList>
    </citation>
    <scope>NUCLEOTIDE SEQUENCE</scope>
    <source>
        <strain evidence="8">DSM 26468</strain>
    </source>
</reference>
<keyword evidence="2 8" id="KW-0255">Endonuclease</keyword>
<dbReference type="GO" id="GO:0009411">
    <property type="term" value="P:response to UV"/>
    <property type="evidence" value="ECO:0007669"/>
    <property type="project" value="InterPro"/>
</dbReference>
<comment type="caution">
    <text evidence="8">The sequence shown here is derived from an EMBL/GenBank/DDBJ whole genome shotgun (WGS) entry which is preliminary data.</text>
</comment>
<dbReference type="GO" id="GO:0006289">
    <property type="term" value="P:nucleotide-excision repair"/>
    <property type="evidence" value="ECO:0007669"/>
    <property type="project" value="InterPro"/>
</dbReference>
<dbReference type="Pfam" id="PF08349">
    <property type="entry name" value="DUF1722"/>
    <property type="match status" value="1"/>
</dbReference>
<dbReference type="Proteomes" id="UP000623269">
    <property type="component" value="Unassembled WGS sequence"/>
</dbReference>